<dbReference type="GO" id="GO:0005634">
    <property type="term" value="C:nucleus"/>
    <property type="evidence" value="ECO:0007669"/>
    <property type="project" value="UniProtKB-SubCell"/>
</dbReference>
<name>A0A5J9SJH2_9POAL</name>
<evidence type="ECO:0000256" key="1">
    <source>
        <dbReference type="ARBA" id="ARBA00005889"/>
    </source>
</evidence>
<dbReference type="GO" id="GO:0008270">
    <property type="term" value="F:zinc ion binding"/>
    <property type="evidence" value="ECO:0007669"/>
    <property type="project" value="UniProtKB-UniRule"/>
</dbReference>
<accession>A0A5J9SJH2</accession>
<dbReference type="PANTHER" id="PTHR31669">
    <property type="entry name" value="PROTEIN FAR1-RELATED SEQUENCE 10-RELATED"/>
    <property type="match status" value="1"/>
</dbReference>
<dbReference type="EMBL" id="RWGY01000757">
    <property type="protein sequence ID" value="TVT99129.1"/>
    <property type="molecule type" value="Genomic_DNA"/>
</dbReference>
<comment type="function">
    <text evidence="6">Putative transcription activator involved in regulating light control of development.</text>
</comment>
<evidence type="ECO:0000256" key="4">
    <source>
        <dbReference type="ARBA" id="ARBA00022833"/>
    </source>
</evidence>
<dbReference type="InterPro" id="IPR007527">
    <property type="entry name" value="Znf_SWIM"/>
</dbReference>
<evidence type="ECO:0000256" key="6">
    <source>
        <dbReference type="RuleBase" id="RU367018"/>
    </source>
</evidence>
<keyword evidence="2 6" id="KW-0479">Metal-binding</keyword>
<organism evidence="9 10">
    <name type="scientific">Eragrostis curvula</name>
    <name type="common">weeping love grass</name>
    <dbReference type="NCBI Taxonomy" id="38414"/>
    <lineage>
        <taxon>Eukaryota</taxon>
        <taxon>Viridiplantae</taxon>
        <taxon>Streptophyta</taxon>
        <taxon>Embryophyta</taxon>
        <taxon>Tracheophyta</taxon>
        <taxon>Spermatophyta</taxon>
        <taxon>Magnoliopsida</taxon>
        <taxon>Liliopsida</taxon>
        <taxon>Poales</taxon>
        <taxon>Poaceae</taxon>
        <taxon>PACMAD clade</taxon>
        <taxon>Chloridoideae</taxon>
        <taxon>Eragrostideae</taxon>
        <taxon>Eragrostidinae</taxon>
        <taxon>Eragrostis</taxon>
    </lineage>
</organism>
<evidence type="ECO:0000259" key="8">
    <source>
        <dbReference type="PROSITE" id="PS50966"/>
    </source>
</evidence>
<evidence type="ECO:0000256" key="2">
    <source>
        <dbReference type="ARBA" id="ARBA00022723"/>
    </source>
</evidence>
<dbReference type="InterPro" id="IPR006564">
    <property type="entry name" value="Znf_PMZ"/>
</dbReference>
<keyword evidence="10" id="KW-1185">Reference proteome</keyword>
<dbReference type="PANTHER" id="PTHR31669:SF301">
    <property type="entry name" value="PROTEIN FAR1-RELATED SEQUENCE"/>
    <property type="match status" value="1"/>
</dbReference>
<keyword evidence="3 5" id="KW-0863">Zinc-finger</keyword>
<dbReference type="SMART" id="SM00575">
    <property type="entry name" value="ZnF_PMZ"/>
    <property type="match status" value="1"/>
</dbReference>
<dbReference type="Gramene" id="TVT99129">
    <property type="protein sequence ID" value="TVT99129"/>
    <property type="gene ID" value="EJB05_55538"/>
</dbReference>
<dbReference type="OrthoDB" id="747268at2759"/>
<evidence type="ECO:0000313" key="9">
    <source>
        <dbReference type="EMBL" id="TVT99129.1"/>
    </source>
</evidence>
<keyword evidence="4 6" id="KW-0862">Zinc</keyword>
<dbReference type="Pfam" id="PF04434">
    <property type="entry name" value="SWIM"/>
    <property type="match status" value="1"/>
</dbReference>
<dbReference type="Pfam" id="PF10551">
    <property type="entry name" value="MULE"/>
    <property type="match status" value="1"/>
</dbReference>
<keyword evidence="6" id="KW-0539">Nucleus</keyword>
<dbReference type="GO" id="GO:0006355">
    <property type="term" value="P:regulation of DNA-templated transcription"/>
    <property type="evidence" value="ECO:0007669"/>
    <property type="project" value="UniProtKB-UniRule"/>
</dbReference>
<dbReference type="Pfam" id="PF03101">
    <property type="entry name" value="FAR1"/>
    <property type="match status" value="1"/>
</dbReference>
<proteinExistence type="inferred from homology"/>
<evidence type="ECO:0000256" key="5">
    <source>
        <dbReference type="PROSITE-ProRule" id="PRU00325"/>
    </source>
</evidence>
<comment type="caution">
    <text evidence="9">The sequence shown here is derived from an EMBL/GenBank/DDBJ whole genome shotgun (WGS) entry which is preliminary data.</text>
</comment>
<dbReference type="PROSITE" id="PS50966">
    <property type="entry name" value="ZF_SWIM"/>
    <property type="match status" value="1"/>
</dbReference>
<dbReference type="Proteomes" id="UP000324897">
    <property type="component" value="Unassembled WGS sequence"/>
</dbReference>
<dbReference type="InterPro" id="IPR004330">
    <property type="entry name" value="FAR1_DNA_bnd_dom"/>
</dbReference>
<feature type="domain" description="SWIM-type" evidence="8">
    <location>
        <begin position="576"/>
        <end position="612"/>
    </location>
</feature>
<comment type="similarity">
    <text evidence="1 6">Belongs to the FHY3/FAR1 family.</text>
</comment>
<dbReference type="InterPro" id="IPR031052">
    <property type="entry name" value="FHY3/FAR1"/>
</dbReference>
<sequence>MSQVEPAPVLEELPREAPNADVAAHAIEKDSGLPENGPLLKNAEVSPDLGGSSTKETSLHEGKEVILVDDNDSGQEGNGKAKENDNSPRVGLRFKTLDDAVSYYKQYAEDAGFSTIILKSSYLKSGVCRRLVLGCSRAGRGRANPNYPLARESTKTNCAARISLKLRQDRWLHIDNASHEHNHPLHQSSESLVNCYRKLTDAKTRELASQLKGVRNIPVVKDQGNFTEIGRLKFGEGDDEYIQKFFGNMQNKNPYFFYSVDLDKQGRLRNLFWSDARSQAAHAYFGSDVVYFDTSYLTEKYDLPLVFFTGMNNHGHPALFGTGLLSDLSAESYAWLFRAFLACMKGCFPQAIITEHYNAILDAVGEVFPQVRHRLCLYRIMKDVAENLKEHAEFKTIKKALKKVTYGSLKIPEFEADWKKIIEEHGLGDNECLSSLYDHRHLWAPAYLKNKFWAGMSISQCGESISSYYDGFVYPKTSLKQFFSKYEMILENKYKKELQADEESSHRTPLTVTKFFMEEQLAKAYTISMFRKFQDELKATMYCDGMPAKVDGPIVTFDVKECSYVEDGKDTESRTYEVYFCKENSSVECECGFFQFTGILCRHALSVLKVQDMFEIPQAYVIDRWKRDYKKLHTKAKPPIEMPLGDTVERADYLFTQCRQLLNLGFVSENRYLVALKLLREAEMSLLDDGLSARDRQPTLLSFEADAPENDQGLYNPHFAEGVKNSQSVNAKRRGRPPKKVTESNADTVTQPNKEQDFLRSSFVTDDTNMIEGTPSASHLEGPHMGVQGGIDLMEGMPHLSFGNHFGMDINHQHQVPSHPRMQPNNFMQVQADPHGFGNQWVYQHPMLQILPSSASKGTRTGKRSLSKLLVIPRLIAAVLNK</sequence>
<feature type="compositionally biased region" description="Basic and acidic residues" evidence="7">
    <location>
        <begin position="57"/>
        <end position="66"/>
    </location>
</feature>
<dbReference type="AlphaFoldDB" id="A0A5J9SJH2"/>
<feature type="region of interest" description="Disordered" evidence="7">
    <location>
        <begin position="711"/>
        <end position="756"/>
    </location>
</feature>
<comment type="subcellular location">
    <subcellularLocation>
        <location evidence="6">Nucleus</location>
    </subcellularLocation>
</comment>
<protein>
    <recommendedName>
        <fullName evidence="6">Protein FAR1-RELATED SEQUENCE</fullName>
    </recommendedName>
</protein>
<feature type="compositionally biased region" description="Polar residues" evidence="7">
    <location>
        <begin position="743"/>
        <end position="753"/>
    </location>
</feature>
<evidence type="ECO:0000256" key="7">
    <source>
        <dbReference type="SAM" id="MobiDB-lite"/>
    </source>
</evidence>
<dbReference type="InterPro" id="IPR018289">
    <property type="entry name" value="MULE_transposase_dom"/>
</dbReference>
<evidence type="ECO:0000313" key="10">
    <source>
        <dbReference type="Proteomes" id="UP000324897"/>
    </source>
</evidence>
<evidence type="ECO:0000256" key="3">
    <source>
        <dbReference type="ARBA" id="ARBA00022771"/>
    </source>
</evidence>
<gene>
    <name evidence="9" type="ORF">EJB05_55538</name>
</gene>
<feature type="region of interest" description="Disordered" evidence="7">
    <location>
        <begin position="1"/>
        <end position="89"/>
    </location>
</feature>
<reference evidence="9 10" key="1">
    <citation type="journal article" date="2019" name="Sci. Rep.">
        <title>A high-quality genome of Eragrostis curvula grass provides insights into Poaceae evolution and supports new strategies to enhance forage quality.</title>
        <authorList>
            <person name="Carballo J."/>
            <person name="Santos B.A.C.M."/>
            <person name="Zappacosta D."/>
            <person name="Garbus I."/>
            <person name="Selva J.P."/>
            <person name="Gallo C.A."/>
            <person name="Diaz A."/>
            <person name="Albertini E."/>
            <person name="Caccamo M."/>
            <person name="Echenique V."/>
        </authorList>
    </citation>
    <scope>NUCLEOTIDE SEQUENCE [LARGE SCALE GENOMIC DNA]</scope>
    <source>
        <strain evidence="10">cv. Victoria</strain>
        <tissue evidence="9">Leaf</tissue>
    </source>
</reference>